<organism evidence="3 5">
    <name type="scientific">Agathobacter rectalis</name>
    <dbReference type="NCBI Taxonomy" id="39491"/>
    <lineage>
        <taxon>Bacteria</taxon>
        <taxon>Bacillati</taxon>
        <taxon>Bacillota</taxon>
        <taxon>Clostridia</taxon>
        <taxon>Lachnospirales</taxon>
        <taxon>Lachnospiraceae</taxon>
        <taxon>Agathobacter</taxon>
    </lineage>
</organism>
<reference evidence="5" key="2">
    <citation type="submission" date="2015-05" db="EMBL/GenBank/DDBJ databases">
        <authorList>
            <consortium name="Pathogen Informatics"/>
        </authorList>
    </citation>
    <scope>NUCLEOTIDE SEQUENCE [LARGE SCALE GENOMIC DNA]</scope>
    <source>
        <strain evidence="4 6">2789STDY5834884</strain>
        <strain evidence="5">T1-815</strain>
    </source>
</reference>
<dbReference type="EMBL" id="CZAJ01000008">
    <property type="protein sequence ID" value="CUO88967.1"/>
    <property type="molecule type" value="Genomic_DNA"/>
</dbReference>
<evidence type="ECO:0000313" key="5">
    <source>
        <dbReference type="Proteomes" id="UP000049472"/>
    </source>
</evidence>
<evidence type="ECO:0000256" key="1">
    <source>
        <dbReference type="ARBA" id="ARBA00004196"/>
    </source>
</evidence>
<dbReference type="SUPFAM" id="SSF75011">
    <property type="entry name" value="3-carboxy-cis,cis-mucoante lactonizing enzyme"/>
    <property type="match status" value="1"/>
</dbReference>
<feature type="signal peptide" evidence="2">
    <location>
        <begin position="1"/>
        <end position="25"/>
    </location>
</feature>
<dbReference type="EMBL" id="CVRQ01000018">
    <property type="protein sequence ID" value="CRL37374.1"/>
    <property type="molecule type" value="Genomic_DNA"/>
</dbReference>
<protein>
    <submittedName>
        <fullName evidence="3">Uncharacterized protein</fullName>
    </submittedName>
</protein>
<evidence type="ECO:0000256" key="2">
    <source>
        <dbReference type="SAM" id="SignalP"/>
    </source>
</evidence>
<name>A0A0M6WLP2_9FIRM</name>
<dbReference type="Proteomes" id="UP000095602">
    <property type="component" value="Unassembled WGS sequence"/>
</dbReference>
<dbReference type="AlphaFoldDB" id="A0A0M6WLP2"/>
<dbReference type="GO" id="GO:0030313">
    <property type="term" value="C:cell envelope"/>
    <property type="evidence" value="ECO:0007669"/>
    <property type="project" value="UniProtKB-SubCell"/>
</dbReference>
<accession>A0A0M6WLP2</accession>
<dbReference type="InterPro" id="IPR011042">
    <property type="entry name" value="6-blade_b-propeller_TolB-like"/>
</dbReference>
<evidence type="ECO:0000313" key="4">
    <source>
        <dbReference type="EMBL" id="CUO88967.1"/>
    </source>
</evidence>
<keyword evidence="2" id="KW-0732">Signal</keyword>
<dbReference type="InterPro" id="IPR013378">
    <property type="entry name" value="InlB-like_B-rpt"/>
</dbReference>
<sequence>MLKLKSRIALIILLTLIFTNTHVFASEIKEAEAASFASGPSLNTLVDNMSESDGVSYIYYNLGGAANNINNYGYITPKQKFMGLREPHKYGYKFDGWYLDEHFSKKADVLTYEKANGYVVYAKWVRTINNEYSVEHYNYRSNKKAHTLALNDCDYDFIDEIDIPGMPETKENDFLNNYIFSEAQCPQGICITDEYVLITSYSDDKGSLGELMVFDREDGEYLVTLGMDANSHLGGIAFDGENVWVCNSYDTTVERISYDFLSLMATANSKQVIDATGVVDVFDVGNKPSCITYYGGRLWIATHNILFRSKMVAYYYDKKDDRLTSLSTYTIPARVQGVTFDASGKVYLSTSYGRNESSYIKCYKSLIALSSRPNRPDITIEMPPGSEELDSVDKRLYVIFESAGEKYLEGTDGKGNSPAPIDKILRINTDSFKN</sequence>
<evidence type="ECO:0000313" key="6">
    <source>
        <dbReference type="Proteomes" id="UP000095602"/>
    </source>
</evidence>
<feature type="chain" id="PRO_5014234113" evidence="2">
    <location>
        <begin position="26"/>
        <end position="434"/>
    </location>
</feature>
<dbReference type="Gene3D" id="2.60.40.4270">
    <property type="entry name" value="Listeria-Bacteroides repeat domain"/>
    <property type="match status" value="1"/>
</dbReference>
<reference evidence="3" key="1">
    <citation type="submission" date="2015-05" db="EMBL/GenBank/DDBJ databases">
        <authorList>
            <person name="Wang D.B."/>
            <person name="Wang M."/>
        </authorList>
    </citation>
    <scope>NUCLEOTIDE SEQUENCE [LARGE SCALE GENOMIC DNA]</scope>
    <source>
        <strain evidence="3">T1-815</strain>
    </source>
</reference>
<keyword evidence="5" id="KW-1185">Reference proteome</keyword>
<comment type="subcellular location">
    <subcellularLocation>
        <location evidence="1">Cell envelope</location>
    </subcellularLocation>
</comment>
<dbReference type="NCBIfam" id="TIGR02543">
    <property type="entry name" value="List_Bact_rpt"/>
    <property type="match status" value="1"/>
</dbReference>
<dbReference type="Proteomes" id="UP000049472">
    <property type="component" value="Unassembled WGS sequence"/>
</dbReference>
<dbReference type="Pfam" id="PF09479">
    <property type="entry name" value="Flg_new"/>
    <property type="match status" value="1"/>
</dbReference>
<gene>
    <name evidence="4" type="ORF">ERS852497_01163</name>
    <name evidence="3" type="ORF">T1815_15781</name>
</gene>
<proteinExistence type="predicted"/>
<dbReference type="Gene3D" id="2.120.10.30">
    <property type="entry name" value="TolB, C-terminal domain"/>
    <property type="match status" value="1"/>
</dbReference>
<evidence type="ECO:0000313" key="3">
    <source>
        <dbReference type="EMBL" id="CRL37374.1"/>
    </source>
</evidence>
<dbReference type="InterPro" id="IPR042229">
    <property type="entry name" value="Listeria/Bacterioides_rpt_sf"/>
</dbReference>